<dbReference type="CDD" id="cd05242">
    <property type="entry name" value="SDR_a8"/>
    <property type="match status" value="1"/>
</dbReference>
<evidence type="ECO:0000256" key="1">
    <source>
        <dbReference type="ARBA" id="ARBA00009353"/>
    </source>
</evidence>
<dbReference type="NCBIfam" id="TIGR01777">
    <property type="entry name" value="yfcH"/>
    <property type="match status" value="1"/>
</dbReference>
<keyword evidence="5" id="KW-1185">Reference proteome</keyword>
<dbReference type="InterPro" id="IPR013549">
    <property type="entry name" value="DUF1731"/>
</dbReference>
<dbReference type="RefSeq" id="WP_193539795.1">
    <property type="nucleotide sequence ID" value="NZ_JADCLJ010000025.1"/>
</dbReference>
<evidence type="ECO:0000313" key="5">
    <source>
        <dbReference type="Proteomes" id="UP001516662"/>
    </source>
</evidence>
<name>A0ABR9QPS3_9BACI</name>
<feature type="domain" description="DUF1731" evidence="3">
    <location>
        <begin position="254"/>
        <end position="300"/>
    </location>
</feature>
<comment type="caution">
    <text evidence="4">The sequence shown here is derived from an EMBL/GenBank/DDBJ whole genome shotgun (WGS) entry which is preliminary data.</text>
</comment>
<proteinExistence type="inferred from homology"/>
<evidence type="ECO:0000259" key="3">
    <source>
        <dbReference type="Pfam" id="PF08338"/>
    </source>
</evidence>
<dbReference type="Pfam" id="PF01370">
    <property type="entry name" value="Epimerase"/>
    <property type="match status" value="1"/>
</dbReference>
<dbReference type="InterPro" id="IPR001509">
    <property type="entry name" value="Epimerase_deHydtase"/>
</dbReference>
<evidence type="ECO:0000313" key="4">
    <source>
        <dbReference type="EMBL" id="MBE4910504.1"/>
    </source>
</evidence>
<dbReference type="EMBL" id="JADCLJ010000025">
    <property type="protein sequence ID" value="MBE4910504.1"/>
    <property type="molecule type" value="Genomic_DNA"/>
</dbReference>
<sequence>MNIAIAGGTGFVGTALTHYLISKGHTVFILTRNVNNKKEQHPNLHYVKWLSPDSTPEAELTSIDAIVNLAGESINSGRWTTERKKRILASRINATEKVVNLISSLPKKPEVLVNASAIGIYGTSLDETFTESSKRVGSDFLATTVHTWEKEAQKAEDHGVRTVLARFGIILGEREGALPRMVLPYKMFIGGTIASGQQWLSWVHIQDVVRMIEFAITQESIQGPLNITTPEPKRMKDFGKTIGAVIGRPHWLPVPSFALRLLLGEMSTLVVDGQKVLPTKIQQMGYRFLYENLEEALENILKT</sequence>
<dbReference type="PANTHER" id="PTHR11092:SF0">
    <property type="entry name" value="EPIMERASE FAMILY PROTEIN SDR39U1"/>
    <property type="match status" value="1"/>
</dbReference>
<feature type="domain" description="NAD-dependent epimerase/dehydratase" evidence="2">
    <location>
        <begin position="3"/>
        <end position="219"/>
    </location>
</feature>
<gene>
    <name evidence="4" type="ORF">IMZ08_20925</name>
</gene>
<protein>
    <submittedName>
        <fullName evidence="4">TIGR01777 family protein</fullName>
    </submittedName>
</protein>
<dbReference type="Gene3D" id="3.40.50.720">
    <property type="entry name" value="NAD(P)-binding Rossmann-like Domain"/>
    <property type="match status" value="1"/>
</dbReference>
<dbReference type="SUPFAM" id="SSF51735">
    <property type="entry name" value="NAD(P)-binding Rossmann-fold domains"/>
    <property type="match status" value="1"/>
</dbReference>
<dbReference type="InterPro" id="IPR036291">
    <property type="entry name" value="NAD(P)-bd_dom_sf"/>
</dbReference>
<accession>A0ABR9QPS3</accession>
<evidence type="ECO:0000259" key="2">
    <source>
        <dbReference type="Pfam" id="PF01370"/>
    </source>
</evidence>
<reference evidence="4 5" key="1">
    <citation type="submission" date="2020-10" db="EMBL/GenBank/DDBJ databases">
        <title>Bacillus sp. HD4P25, an endophyte from a halophyte.</title>
        <authorList>
            <person name="Sun J.-Q."/>
        </authorList>
    </citation>
    <scope>NUCLEOTIDE SEQUENCE [LARGE SCALE GENOMIC DNA]</scope>
    <source>
        <strain evidence="4 5">YIM 93174</strain>
    </source>
</reference>
<dbReference type="InterPro" id="IPR010099">
    <property type="entry name" value="SDR39U1"/>
</dbReference>
<dbReference type="Proteomes" id="UP001516662">
    <property type="component" value="Unassembled WGS sequence"/>
</dbReference>
<dbReference type="Pfam" id="PF08338">
    <property type="entry name" value="DUF1731"/>
    <property type="match status" value="1"/>
</dbReference>
<organism evidence="4 5">
    <name type="scientific">Litchfieldia luteola</name>
    <dbReference type="NCBI Taxonomy" id="682179"/>
    <lineage>
        <taxon>Bacteria</taxon>
        <taxon>Bacillati</taxon>
        <taxon>Bacillota</taxon>
        <taxon>Bacilli</taxon>
        <taxon>Bacillales</taxon>
        <taxon>Bacillaceae</taxon>
        <taxon>Litchfieldia</taxon>
    </lineage>
</organism>
<dbReference type="PANTHER" id="PTHR11092">
    <property type="entry name" value="SUGAR NUCLEOTIDE EPIMERASE RELATED"/>
    <property type="match status" value="1"/>
</dbReference>
<comment type="similarity">
    <text evidence="1">Belongs to the NAD(P)-dependent epimerase/dehydratase family. SDR39U1 subfamily.</text>
</comment>